<keyword evidence="16" id="KW-1185">Reference proteome</keyword>
<accession>A0AAD9KA51</accession>
<feature type="repeat" description="WD" evidence="11">
    <location>
        <begin position="560"/>
        <end position="594"/>
    </location>
</feature>
<proteinExistence type="inferred from homology"/>
<gene>
    <name evidence="15" type="ORF">LSH36_27g08052</name>
</gene>
<dbReference type="PRINTS" id="PR00320">
    <property type="entry name" value="GPROTEINBRPT"/>
</dbReference>
<comment type="similarity">
    <text evidence="3">Belongs to the WD repeat TAF5 family.</text>
</comment>
<feature type="region of interest" description="Disordered" evidence="12">
    <location>
        <begin position="1218"/>
        <end position="1343"/>
    </location>
</feature>
<evidence type="ECO:0000256" key="1">
    <source>
        <dbReference type="ARBA" id="ARBA00004123"/>
    </source>
</evidence>
<feature type="compositionally biased region" description="Basic and acidic residues" evidence="12">
    <location>
        <begin position="933"/>
        <end position="957"/>
    </location>
</feature>
<dbReference type="PROSITE" id="PS00678">
    <property type="entry name" value="WD_REPEATS_1"/>
    <property type="match status" value="3"/>
</dbReference>
<dbReference type="InterPro" id="IPR037264">
    <property type="entry name" value="TFIID_NTD2_sf"/>
</dbReference>
<dbReference type="SUPFAM" id="SSF50978">
    <property type="entry name" value="WD40 repeat-like"/>
    <property type="match status" value="1"/>
</dbReference>
<evidence type="ECO:0000256" key="4">
    <source>
        <dbReference type="ARBA" id="ARBA00017294"/>
    </source>
</evidence>
<dbReference type="Gene3D" id="2.130.10.10">
    <property type="entry name" value="YVTN repeat-like/Quinoprotein amine dehydrogenase"/>
    <property type="match status" value="2"/>
</dbReference>
<organism evidence="15 16">
    <name type="scientific">Paralvinella palmiformis</name>
    <dbReference type="NCBI Taxonomy" id="53620"/>
    <lineage>
        <taxon>Eukaryota</taxon>
        <taxon>Metazoa</taxon>
        <taxon>Spiralia</taxon>
        <taxon>Lophotrochozoa</taxon>
        <taxon>Annelida</taxon>
        <taxon>Polychaeta</taxon>
        <taxon>Sedentaria</taxon>
        <taxon>Canalipalpata</taxon>
        <taxon>Terebellida</taxon>
        <taxon>Terebelliformia</taxon>
        <taxon>Alvinellidae</taxon>
        <taxon>Paralvinella</taxon>
    </lineage>
</organism>
<dbReference type="Gene3D" id="1.25.40.500">
    <property type="entry name" value="TFIID subunit TAF5, NTD2 domain"/>
    <property type="match status" value="1"/>
</dbReference>
<evidence type="ECO:0000256" key="11">
    <source>
        <dbReference type="PROSITE-ProRule" id="PRU00221"/>
    </source>
</evidence>
<dbReference type="SMART" id="SM00320">
    <property type="entry name" value="WD40"/>
    <property type="match status" value="5"/>
</dbReference>
<evidence type="ECO:0000256" key="3">
    <source>
        <dbReference type="ARBA" id="ARBA00009435"/>
    </source>
</evidence>
<evidence type="ECO:0000256" key="6">
    <source>
        <dbReference type="ARBA" id="ARBA00022737"/>
    </source>
</evidence>
<feature type="repeat" description="WD" evidence="11">
    <location>
        <begin position="434"/>
        <end position="475"/>
    </location>
</feature>
<dbReference type="InterPro" id="IPR001680">
    <property type="entry name" value="WD40_rpt"/>
</dbReference>
<reference evidence="15" key="1">
    <citation type="journal article" date="2023" name="Mol. Biol. Evol.">
        <title>Third-Generation Sequencing Reveals the Adaptive Role of the Epigenome in Three Deep-Sea Polychaetes.</title>
        <authorList>
            <person name="Perez M."/>
            <person name="Aroh O."/>
            <person name="Sun Y."/>
            <person name="Lan Y."/>
            <person name="Juniper S.K."/>
            <person name="Young C.R."/>
            <person name="Angers B."/>
            <person name="Qian P.Y."/>
        </authorList>
    </citation>
    <scope>NUCLEOTIDE SEQUENCE</scope>
    <source>
        <strain evidence="15">P08H-3</strain>
    </source>
</reference>
<dbReference type="InterPro" id="IPR024626">
    <property type="entry name" value="Kri1-like_C"/>
</dbReference>
<keyword evidence="8" id="KW-0804">Transcription</keyword>
<dbReference type="PANTHER" id="PTHR14490:SF5">
    <property type="entry name" value="PROTEIN KRI1 HOMOLOG"/>
    <property type="match status" value="1"/>
</dbReference>
<keyword evidence="6" id="KW-0677">Repeat</keyword>
<dbReference type="Proteomes" id="UP001208570">
    <property type="component" value="Unassembled WGS sequence"/>
</dbReference>
<feature type="domain" description="Kri1-like C-terminal" evidence="14">
    <location>
        <begin position="1115"/>
        <end position="1200"/>
    </location>
</feature>
<feature type="compositionally biased region" description="Acidic residues" evidence="12">
    <location>
        <begin position="748"/>
        <end position="766"/>
    </location>
</feature>
<feature type="domain" description="TFIID subunit TAF5 NTD2" evidence="13">
    <location>
        <begin position="111"/>
        <end position="239"/>
    </location>
</feature>
<dbReference type="Pfam" id="PF00400">
    <property type="entry name" value="WD40"/>
    <property type="match status" value="5"/>
</dbReference>
<protein>
    <recommendedName>
        <fullName evidence="4">Protein KRI1 homolog</fullName>
    </recommendedName>
    <alternativeName>
        <fullName evidence="10">Transcription initiation factor TFIID subunit 5</fullName>
    </alternativeName>
</protein>
<dbReference type="PANTHER" id="PTHR14490">
    <property type="entry name" value="ZINC FINGER, ZZ TYPE"/>
    <property type="match status" value="1"/>
</dbReference>
<evidence type="ECO:0000313" key="15">
    <source>
        <dbReference type="EMBL" id="KAK2167489.1"/>
    </source>
</evidence>
<evidence type="ECO:0000256" key="8">
    <source>
        <dbReference type="ARBA" id="ARBA00023163"/>
    </source>
</evidence>
<evidence type="ECO:0000259" key="14">
    <source>
        <dbReference type="Pfam" id="PF12936"/>
    </source>
</evidence>
<feature type="compositionally biased region" description="Basic and acidic residues" evidence="12">
    <location>
        <begin position="1261"/>
        <end position="1275"/>
    </location>
</feature>
<dbReference type="PROSITE" id="PS50082">
    <property type="entry name" value="WD_REPEATS_2"/>
    <property type="match status" value="5"/>
</dbReference>
<feature type="repeat" description="WD" evidence="11">
    <location>
        <begin position="365"/>
        <end position="406"/>
    </location>
</feature>
<comment type="subcellular location">
    <subcellularLocation>
        <location evidence="1">Nucleus</location>
    </subcellularLocation>
</comment>
<dbReference type="InterPro" id="IPR020472">
    <property type="entry name" value="WD40_PAC1"/>
</dbReference>
<comment type="similarity">
    <text evidence="2">Belongs to the KRI1 family.</text>
</comment>
<dbReference type="PROSITE" id="PS50294">
    <property type="entry name" value="WD_REPEATS_REGION"/>
    <property type="match status" value="4"/>
</dbReference>
<dbReference type="EMBL" id="JAODUP010000027">
    <property type="protein sequence ID" value="KAK2167489.1"/>
    <property type="molecule type" value="Genomic_DNA"/>
</dbReference>
<dbReference type="InterPro" id="IPR019775">
    <property type="entry name" value="WD40_repeat_CS"/>
</dbReference>
<dbReference type="InterPro" id="IPR018034">
    <property type="entry name" value="Kri1"/>
</dbReference>
<dbReference type="GO" id="GO:0030686">
    <property type="term" value="C:90S preribosome"/>
    <property type="evidence" value="ECO:0007669"/>
    <property type="project" value="TreeGrafter"/>
</dbReference>
<keyword evidence="5 11" id="KW-0853">WD repeat</keyword>
<dbReference type="CDD" id="cd08044">
    <property type="entry name" value="TAF5_NTD2"/>
    <property type="match status" value="1"/>
</dbReference>
<dbReference type="CDD" id="cd00200">
    <property type="entry name" value="WD40"/>
    <property type="match status" value="1"/>
</dbReference>
<dbReference type="InterPro" id="IPR015943">
    <property type="entry name" value="WD40/YVTN_repeat-like_dom_sf"/>
</dbReference>
<feature type="region of interest" description="Disordered" evidence="12">
    <location>
        <begin position="917"/>
        <end position="957"/>
    </location>
</feature>
<evidence type="ECO:0000259" key="13">
    <source>
        <dbReference type="Pfam" id="PF04494"/>
    </source>
</evidence>
<dbReference type="GO" id="GO:0005730">
    <property type="term" value="C:nucleolus"/>
    <property type="evidence" value="ECO:0007669"/>
    <property type="project" value="TreeGrafter"/>
</dbReference>
<evidence type="ECO:0000256" key="9">
    <source>
        <dbReference type="ARBA" id="ARBA00023242"/>
    </source>
</evidence>
<feature type="region of interest" description="Disordered" evidence="12">
    <location>
        <begin position="287"/>
        <end position="326"/>
    </location>
</feature>
<evidence type="ECO:0000313" key="16">
    <source>
        <dbReference type="Proteomes" id="UP001208570"/>
    </source>
</evidence>
<evidence type="ECO:0000256" key="2">
    <source>
        <dbReference type="ARBA" id="ARBA00007473"/>
    </source>
</evidence>
<evidence type="ECO:0000256" key="10">
    <source>
        <dbReference type="ARBA" id="ARBA00044130"/>
    </source>
</evidence>
<feature type="repeat" description="WD" evidence="11">
    <location>
        <begin position="518"/>
        <end position="559"/>
    </location>
</feature>
<evidence type="ECO:0000256" key="5">
    <source>
        <dbReference type="ARBA" id="ARBA00022574"/>
    </source>
</evidence>
<comment type="caution">
    <text evidence="15">The sequence shown here is derived from an EMBL/GenBank/DDBJ whole genome shotgun (WGS) entry which is preliminary data.</text>
</comment>
<dbReference type="Pfam" id="PF04494">
    <property type="entry name" value="TFIID_NTD2"/>
    <property type="match status" value="1"/>
</dbReference>
<dbReference type="GO" id="GO:0000447">
    <property type="term" value="P:endonucleolytic cleavage in ITS1 to separate SSU-rRNA from 5.8S rRNA and LSU-rRNA from tricistronic rRNA transcript (SSU-rRNA, 5.8S rRNA, LSU-rRNA)"/>
    <property type="evidence" value="ECO:0007669"/>
    <property type="project" value="TreeGrafter"/>
</dbReference>
<feature type="region of interest" description="Disordered" evidence="12">
    <location>
        <begin position="1069"/>
        <end position="1097"/>
    </location>
</feature>
<dbReference type="Pfam" id="PF05178">
    <property type="entry name" value="Kri1"/>
    <property type="match status" value="1"/>
</dbReference>
<feature type="compositionally biased region" description="Basic residues" evidence="12">
    <location>
        <begin position="1312"/>
        <end position="1325"/>
    </location>
</feature>
<feature type="compositionally biased region" description="Basic and acidic residues" evidence="12">
    <location>
        <begin position="306"/>
        <end position="316"/>
    </location>
</feature>
<keyword evidence="7" id="KW-0805">Transcription regulation</keyword>
<sequence>MSSKSTNDYCAIIRHITATDDNFKLQTVMMDFKATTWKTSADVIPNVTVKAAIFTGHSVWSKILGNTWALTETEALLKREANLSEEDVKSETTSSTASEVSHALAAYKREGDPSLYEDYYMSLKEFVEHSLDVHRCELAMVLYPVFVHMYLELVFNGHEREALTFFEKFHWDQEHYYQNDITQLSTVTKSEHMRGNQLLDNFKTSKFTIKMSRDSFNHLKRHLVERKQNILLNIIQDHLIIDVFDGAPRSKQIIDATSGGLSGEACKEANSKKVLYGLLKEPDINVPLDDDDEGETSGVKKKKAKKDPNLLKKSKNDPNAPSLTRIPLPEMRDIDKMERVRIIKESLKRVNLGSDNLPSICFYTFTNAYSGVTSVDVCDDSSLLAAGFADSSIRVWSLTPNKLRAMKPPDDLNLIDKEAVRLWSLQTWSNIVCYKGHIYPVWDVKFGPYGHYFVSCGHDRTVRLWSTDHYQPLRLFAGHLADVDCIHYHPNSNYIITGSTDRTIRMWDVASGNCVRIMTGHKGPIHVIITTPDGRYIASAGTDKLILLWDIATGDLVAQLKGHAHTVYSLCFSREGSVLASGGLDNVVKLWDISKVMEDLEAEGISGLGRAPQWPNSVTGSAVGHISITPGFKPRLGCTRRAIHLSLRLITFGVKDKYGNFTEEETSSSESEDEDAEALTAQIEKDWLRTLAAIKNKDPKIYDPSVKFFSEEDSKGDASSHQKKNKEKPLFLKDYERKVILEKGGIISDEDDDGVDDDDGDDDDPVLAEIKNNKHHPSYYEEQEEIRQSLKAAIGDSDDSDLEEFLIPRKKNKEEEEKEEEEYLVWLKGQKNELDADRKVGIELDPLKEYWSKPDLSDGEKFLRDYFLDKKYLDEDDEDRIPTYEEIVQDEDISEEEKEIEKQEEFERKYNFRFEEPDPDFVKTYPRTIGDSVRQKKDNRAKKRQVDRERKKREKEMKMEELKQLKNLKKKEILQKLEKIKEITGNHNVGITEEDVDGDFDPAHHDKLMKAVFDEGYYMDADGEKPVFSDDDDELELDDGHWDEWQAASADICDQQDAEVNGEFEEEGDNFNMDADYEPSQGLISSSSNKKHKKKKSKLAQVLEKQKPLFNPDEKTFDEYFNEYYKLDYEDIIGDLPCRFKYRNVAENDFGLDTTEILTCPDKELNAWVSLKKMTQYRTEEEEEYDKKVYRKKAHQLKKKMHILPALFKNNSDDAVTEMGSTSETVVGKRKRKRKNTCSPVVIQDRMNMSSSNGKIHSEKKHKENEEEAESEHCLKKCKTNTGNLKKVEHSFNVLEKSSNKEPGNSPDKVSREKKSKKKAKKRNKKDSTKANSRGFSMSDERLKAYGIDPKKFKYTYLKKMHEEKNKSFPACN</sequence>
<keyword evidence="9" id="KW-0539">Nucleus</keyword>
<feature type="region of interest" description="Disordered" evidence="12">
    <location>
        <begin position="746"/>
        <end position="813"/>
    </location>
</feature>
<dbReference type="SUPFAM" id="SSF160897">
    <property type="entry name" value="Taf5 N-terminal domain-like"/>
    <property type="match status" value="1"/>
</dbReference>
<dbReference type="Pfam" id="PF12936">
    <property type="entry name" value="Kri1_C"/>
    <property type="match status" value="1"/>
</dbReference>
<evidence type="ECO:0000256" key="12">
    <source>
        <dbReference type="SAM" id="MobiDB-lite"/>
    </source>
</evidence>
<name>A0AAD9KA51_9ANNE</name>
<evidence type="ECO:0000256" key="7">
    <source>
        <dbReference type="ARBA" id="ARBA00023015"/>
    </source>
</evidence>
<feature type="repeat" description="WD" evidence="11">
    <location>
        <begin position="476"/>
        <end position="517"/>
    </location>
</feature>
<dbReference type="FunFam" id="2.130.10.10:FF:000243">
    <property type="entry name" value="Transcription initiation factor TFIID subunit 5"/>
    <property type="match status" value="1"/>
</dbReference>
<dbReference type="InterPro" id="IPR007582">
    <property type="entry name" value="TFIID_NTD2"/>
</dbReference>
<dbReference type="InterPro" id="IPR036322">
    <property type="entry name" value="WD40_repeat_dom_sf"/>
</dbReference>